<reference evidence="11 12" key="1">
    <citation type="submission" date="2018-06" db="EMBL/GenBank/DDBJ databases">
        <title>A transcriptomic atlas of mushroom development highlights an independent origin of complex multicellularity.</title>
        <authorList>
            <consortium name="DOE Joint Genome Institute"/>
            <person name="Krizsan K."/>
            <person name="Almasi E."/>
            <person name="Merenyi Z."/>
            <person name="Sahu N."/>
            <person name="Viragh M."/>
            <person name="Koszo T."/>
            <person name="Mondo S."/>
            <person name="Kiss B."/>
            <person name="Balint B."/>
            <person name="Kues U."/>
            <person name="Barry K."/>
            <person name="Hegedus J.C."/>
            <person name="Henrissat B."/>
            <person name="Johnson J."/>
            <person name="Lipzen A."/>
            <person name="Ohm R."/>
            <person name="Nagy I."/>
            <person name="Pangilinan J."/>
            <person name="Yan J."/>
            <person name="Xiong Y."/>
            <person name="Grigoriev I.V."/>
            <person name="Hibbett D.S."/>
            <person name="Nagy L.G."/>
        </authorList>
    </citation>
    <scope>NUCLEOTIDE SEQUENCE [LARGE SCALE GENOMIC DNA]</scope>
    <source>
        <strain evidence="11 12">SZMC22713</strain>
    </source>
</reference>
<evidence type="ECO:0000256" key="2">
    <source>
        <dbReference type="ARBA" id="ARBA00009085"/>
    </source>
</evidence>
<dbReference type="GO" id="GO:0004843">
    <property type="term" value="F:cysteine-type deubiquitinase activity"/>
    <property type="evidence" value="ECO:0007669"/>
    <property type="project" value="UniProtKB-EC"/>
</dbReference>
<dbReference type="OrthoDB" id="292964at2759"/>
<dbReference type="GO" id="GO:0006508">
    <property type="term" value="P:proteolysis"/>
    <property type="evidence" value="ECO:0007669"/>
    <property type="project" value="UniProtKB-KW"/>
</dbReference>
<evidence type="ECO:0000256" key="6">
    <source>
        <dbReference type="ARBA" id="ARBA00022801"/>
    </source>
</evidence>
<dbReference type="PROSITE" id="PS50235">
    <property type="entry name" value="USP_3"/>
    <property type="match status" value="1"/>
</dbReference>
<evidence type="ECO:0000313" key="11">
    <source>
        <dbReference type="EMBL" id="TDL23595.1"/>
    </source>
</evidence>
<evidence type="ECO:0000313" key="12">
    <source>
        <dbReference type="Proteomes" id="UP000294933"/>
    </source>
</evidence>
<gene>
    <name evidence="11" type="ORF">BD410DRAFT_897238</name>
</gene>
<name>A0A4Y7Q835_9AGAM</name>
<evidence type="ECO:0000259" key="9">
    <source>
        <dbReference type="PROSITE" id="PS50235"/>
    </source>
</evidence>
<feature type="region of interest" description="Disordered" evidence="8">
    <location>
        <begin position="1135"/>
        <end position="1176"/>
    </location>
</feature>
<keyword evidence="4" id="KW-0645">Protease</keyword>
<feature type="region of interest" description="Disordered" evidence="8">
    <location>
        <begin position="384"/>
        <end position="405"/>
    </location>
</feature>
<evidence type="ECO:0000256" key="5">
    <source>
        <dbReference type="ARBA" id="ARBA00022786"/>
    </source>
</evidence>
<protein>
    <recommendedName>
        <fullName evidence="3">ubiquitinyl hydrolase 1</fullName>
        <ecNumber evidence="3">3.4.19.12</ecNumber>
    </recommendedName>
</protein>
<dbReference type="InterPro" id="IPR028889">
    <property type="entry name" value="USP"/>
</dbReference>
<keyword evidence="7" id="KW-0788">Thiol protease</keyword>
<evidence type="ECO:0000256" key="7">
    <source>
        <dbReference type="ARBA" id="ARBA00022807"/>
    </source>
</evidence>
<feature type="compositionally biased region" description="Polar residues" evidence="8">
    <location>
        <begin position="1258"/>
        <end position="1271"/>
    </location>
</feature>
<dbReference type="Gene3D" id="3.30.2230.10">
    <property type="entry name" value="DUSP-like"/>
    <property type="match status" value="1"/>
</dbReference>
<feature type="compositionally biased region" description="Polar residues" evidence="8">
    <location>
        <begin position="1196"/>
        <end position="1207"/>
    </location>
</feature>
<organism evidence="11 12">
    <name type="scientific">Rickenella mellea</name>
    <dbReference type="NCBI Taxonomy" id="50990"/>
    <lineage>
        <taxon>Eukaryota</taxon>
        <taxon>Fungi</taxon>
        <taxon>Dikarya</taxon>
        <taxon>Basidiomycota</taxon>
        <taxon>Agaricomycotina</taxon>
        <taxon>Agaricomycetes</taxon>
        <taxon>Hymenochaetales</taxon>
        <taxon>Rickenellaceae</taxon>
        <taxon>Rickenella</taxon>
    </lineage>
</organism>
<accession>A0A4Y7Q835</accession>
<feature type="compositionally biased region" description="Polar residues" evidence="8">
    <location>
        <begin position="17"/>
        <end position="26"/>
    </location>
</feature>
<dbReference type="VEuPathDB" id="FungiDB:BD410DRAFT_897238"/>
<sequence length="1352" mass="150971">MENSLPSPADSPAPTPLDSSPPSNIIPSRKRARSSTSDTSSSKRALSEDPSLASEVQDDLRSPRQAVQHIPQHHTDIDTYMADQGEADIARQTIPLPPPPTQSSSPFANMLSPAEQYSVIGQLRKVPMKAGDTWYLISRQWFRRWEKVCTGEIDKEGAVSQSELGPVNNANLVNTNGELAAPSLIEGVDVEFVSISAWKLFEQWYGEPVHTISRKVINRGVSKEASLELHPPKLHVLRLTHNPLSTTVDDSEKGLSITLSCKDPISAIYRIVREALRITVTEIRIWKVDGQNLDGISFPSGRLLRGGGDLVPPASDTRTTEQALIESGDGLVVEVKNSPDDDWIVDASQVRSISAGTSTPSALEEQPPPLFASGSDFFSRMTPASSNSVAKSSSNSNGAPSSSLLSTSTLRSTVVPFVSYALGKLKVERKSHLPGTIGLVNMGNTCFMNSALQCLAHTQELMEYFLTGVYKEELNTDNPLGMGGAIAEAFGALLHRLWSPDSPSSSYSPREFKLQLQRFAPQFSGYQQHDSQELVAFLLDGLHEDLNRVLKKPYVEKPDWEGGGDKELVQLAKTSWEGYMKRNDSVIVDLFQGQYRSTLVCPECQKVSITFDPFMYLTLPLPVQKKWRHNIFYVPWDLDKPHVKVPIEVGRNASFKDLRQLLGRWMDTEPDNLLTLEVFSNRFYKNLDDTVLVGEMNNNDVIVCFELPCHGQQSRTWKPNPDPNLNPVIVPVHLCKEAYSQRPTFGRAASGFAQPFVVVLSPAQLQDKKQIYDAVVERLQRWSIQPHDLYQWEGDVVMEEVPIAGPSSVSITEIKENGDIVTMQEEAVPEEGDIADEKSTIMQDVDNGEIINGDLSLKKLGPKPELFQMHYQSGHENLGTGNVYSNVSQRWDRWEEREAQGGPLLRDGDALFCEWDDNLRTFYFGDDRGISHSRWDTSQWEEFIHPEYKEAIAASSAKKNKGISLQDCLDEFTKEEQLGEDDLWYCPSCKKHQQASKKFDLWKLPDILVVHLKRFSNSRALRDKIDALIDFPIDGLDLEPLVGERETARRLAAEGVDVDKLGLTDLDESLVYDLYGVDEHMGGLGGGHYRAYVKHHETGKWYHFDDSYVTPVQANEAVNANAYLLFYKRRTNRPIGGKTHDKVQAARERPPVDERVEIPQLPTPPDEPRTRSTALAPHHGFSKNLSVSHLLPTSVEEGSTPDTLANTSPASSPPPLDDGDPPLFEDAGFDELLDHSLDLNDPRVRPSRRFDFPDPSMMRTSSMQNSPTSSNEAEPDTDEPEAADRPLEQITFGRRSIDHNYDVGYDWAFNTTRMNGYTSNPFDDSNVEGKLAKGSPVKEIPVEQSTLLDIDL</sequence>
<dbReference type="Pfam" id="PF00443">
    <property type="entry name" value="UCH"/>
    <property type="match status" value="1"/>
</dbReference>
<keyword evidence="12" id="KW-1185">Reference proteome</keyword>
<dbReference type="GO" id="GO:0016579">
    <property type="term" value="P:protein deubiquitination"/>
    <property type="evidence" value="ECO:0007669"/>
    <property type="project" value="InterPro"/>
</dbReference>
<evidence type="ECO:0000256" key="8">
    <source>
        <dbReference type="SAM" id="MobiDB-lite"/>
    </source>
</evidence>
<feature type="compositionally biased region" description="Basic and acidic residues" evidence="8">
    <location>
        <begin position="1138"/>
        <end position="1157"/>
    </location>
</feature>
<dbReference type="EC" id="3.4.19.12" evidence="3"/>
<comment type="similarity">
    <text evidence="2">Belongs to the peptidase C19 family.</text>
</comment>
<dbReference type="InterPro" id="IPR050185">
    <property type="entry name" value="Ub_carboxyl-term_hydrolase"/>
</dbReference>
<dbReference type="PROSITE" id="PS00973">
    <property type="entry name" value="USP_2"/>
    <property type="match status" value="1"/>
</dbReference>
<dbReference type="InterPro" id="IPR001394">
    <property type="entry name" value="Peptidase_C19_UCH"/>
</dbReference>
<dbReference type="Pfam" id="PF06337">
    <property type="entry name" value="DUSP"/>
    <property type="match status" value="1"/>
</dbReference>
<feature type="domain" description="DUSP" evidence="10">
    <location>
        <begin position="111"/>
        <end position="217"/>
    </location>
</feature>
<dbReference type="PANTHER" id="PTHR21646">
    <property type="entry name" value="UBIQUITIN CARBOXYL-TERMINAL HYDROLASE"/>
    <property type="match status" value="1"/>
</dbReference>
<evidence type="ECO:0000256" key="3">
    <source>
        <dbReference type="ARBA" id="ARBA00012759"/>
    </source>
</evidence>
<dbReference type="PROSITE" id="PS00972">
    <property type="entry name" value="USP_1"/>
    <property type="match status" value="1"/>
</dbReference>
<dbReference type="SMART" id="SM00695">
    <property type="entry name" value="DUSP"/>
    <property type="match status" value="1"/>
</dbReference>
<dbReference type="InterPro" id="IPR035927">
    <property type="entry name" value="DUSP-like_sf"/>
</dbReference>
<dbReference type="PANTHER" id="PTHR21646:SF24">
    <property type="entry name" value="UBIQUITIN CARBOXYL-TERMINAL HYDROLASE"/>
    <property type="match status" value="1"/>
</dbReference>
<feature type="compositionally biased region" description="Basic and acidic residues" evidence="8">
    <location>
        <begin position="1232"/>
        <end position="1252"/>
    </location>
</feature>
<dbReference type="Gene3D" id="3.90.70.10">
    <property type="entry name" value="Cysteine proteinases"/>
    <property type="match status" value="2"/>
</dbReference>
<dbReference type="InterPro" id="IPR038765">
    <property type="entry name" value="Papain-like_cys_pep_sf"/>
</dbReference>
<proteinExistence type="inferred from homology"/>
<dbReference type="CDD" id="cd02674">
    <property type="entry name" value="Peptidase_C19R"/>
    <property type="match status" value="1"/>
</dbReference>
<feature type="region of interest" description="Disordered" evidence="8">
    <location>
        <begin position="1"/>
        <end position="74"/>
    </location>
</feature>
<evidence type="ECO:0000256" key="4">
    <source>
        <dbReference type="ARBA" id="ARBA00022670"/>
    </source>
</evidence>
<dbReference type="PROSITE" id="PS51283">
    <property type="entry name" value="DUSP"/>
    <property type="match status" value="1"/>
</dbReference>
<keyword evidence="5" id="KW-0833">Ubl conjugation pathway</keyword>
<dbReference type="InterPro" id="IPR018200">
    <property type="entry name" value="USP_CS"/>
</dbReference>
<evidence type="ECO:0000259" key="10">
    <source>
        <dbReference type="PROSITE" id="PS51283"/>
    </source>
</evidence>
<feature type="region of interest" description="Disordered" evidence="8">
    <location>
        <begin position="1194"/>
        <end position="1291"/>
    </location>
</feature>
<comment type="catalytic activity">
    <reaction evidence="1">
        <text>Thiol-dependent hydrolysis of ester, thioester, amide, peptide and isopeptide bonds formed by the C-terminal Gly of ubiquitin (a 76-residue protein attached to proteins as an intracellular targeting signal).</text>
        <dbReference type="EC" id="3.4.19.12"/>
    </reaction>
</comment>
<dbReference type="Proteomes" id="UP000294933">
    <property type="component" value="Unassembled WGS sequence"/>
</dbReference>
<dbReference type="EMBL" id="ML170169">
    <property type="protein sequence ID" value="TDL23595.1"/>
    <property type="molecule type" value="Genomic_DNA"/>
</dbReference>
<keyword evidence="6" id="KW-0378">Hydrolase</keyword>
<dbReference type="SUPFAM" id="SSF54001">
    <property type="entry name" value="Cysteine proteinases"/>
    <property type="match status" value="1"/>
</dbReference>
<dbReference type="SUPFAM" id="SSF143791">
    <property type="entry name" value="DUSP-like"/>
    <property type="match status" value="1"/>
</dbReference>
<dbReference type="STRING" id="50990.A0A4Y7Q835"/>
<dbReference type="InterPro" id="IPR006615">
    <property type="entry name" value="Pept_C19_DUSP"/>
</dbReference>
<feature type="domain" description="USP" evidence="9">
    <location>
        <begin position="437"/>
        <end position="1130"/>
    </location>
</feature>
<evidence type="ECO:0000256" key="1">
    <source>
        <dbReference type="ARBA" id="ARBA00000707"/>
    </source>
</evidence>
<feature type="compositionally biased region" description="Low complexity" evidence="8">
    <location>
        <begin position="34"/>
        <end position="44"/>
    </location>
</feature>